<dbReference type="InterPro" id="IPR009409">
    <property type="entry name" value="DUF1059"/>
</dbReference>
<dbReference type="Proteomes" id="UP000317982">
    <property type="component" value="Unassembled WGS sequence"/>
</dbReference>
<name>A0A545AZ40_9ACTN</name>
<accession>A0A545AZ40</accession>
<proteinExistence type="predicted"/>
<organism evidence="1 2">
    <name type="scientific">Cryptosporangium phraense</name>
    <dbReference type="NCBI Taxonomy" id="2593070"/>
    <lineage>
        <taxon>Bacteria</taxon>
        <taxon>Bacillati</taxon>
        <taxon>Actinomycetota</taxon>
        <taxon>Actinomycetes</taxon>
        <taxon>Cryptosporangiales</taxon>
        <taxon>Cryptosporangiaceae</taxon>
        <taxon>Cryptosporangium</taxon>
    </lineage>
</organism>
<sequence>MKHFACGDVVSGCTAVFVGDSDDEILALVAQHARQDHGLVDVPGDLVSAVRAAIVTKAA</sequence>
<dbReference type="InParanoid" id="A0A545AZ40"/>
<dbReference type="AlphaFoldDB" id="A0A545AZ40"/>
<gene>
    <name evidence="1" type="ORF">FL583_04255</name>
</gene>
<protein>
    <submittedName>
        <fullName evidence="1">DUF1059 domain-containing protein</fullName>
    </submittedName>
</protein>
<evidence type="ECO:0000313" key="2">
    <source>
        <dbReference type="Proteomes" id="UP000317982"/>
    </source>
</evidence>
<keyword evidence="2" id="KW-1185">Reference proteome</keyword>
<dbReference type="OrthoDB" id="3213531at2"/>
<comment type="caution">
    <text evidence="1">The sequence shown here is derived from an EMBL/GenBank/DDBJ whole genome shotgun (WGS) entry which is preliminary data.</text>
</comment>
<dbReference type="Pfam" id="PF06348">
    <property type="entry name" value="DUF1059"/>
    <property type="match status" value="1"/>
</dbReference>
<dbReference type="RefSeq" id="WP_142703118.1">
    <property type="nucleotide sequence ID" value="NZ_VIRS01000002.1"/>
</dbReference>
<evidence type="ECO:0000313" key="1">
    <source>
        <dbReference type="EMBL" id="TQS46599.1"/>
    </source>
</evidence>
<dbReference type="EMBL" id="VIRS01000002">
    <property type="protein sequence ID" value="TQS46599.1"/>
    <property type="molecule type" value="Genomic_DNA"/>
</dbReference>
<reference evidence="1 2" key="1">
    <citation type="submission" date="2019-07" db="EMBL/GenBank/DDBJ databases">
        <title>Cryptosporangium phraense sp. nov., isolated from plant litter.</title>
        <authorList>
            <person name="Suriyachadkun C."/>
        </authorList>
    </citation>
    <scope>NUCLEOTIDE SEQUENCE [LARGE SCALE GENOMIC DNA]</scope>
    <source>
        <strain evidence="1 2">A-T 5661</strain>
    </source>
</reference>